<evidence type="ECO:0000313" key="4">
    <source>
        <dbReference type="WBParaSite" id="jg8051"/>
    </source>
</evidence>
<reference evidence="4" key="1">
    <citation type="submission" date="2022-11" db="UniProtKB">
        <authorList>
            <consortium name="WormBaseParasite"/>
        </authorList>
    </citation>
    <scope>IDENTIFICATION</scope>
</reference>
<evidence type="ECO:0000313" key="3">
    <source>
        <dbReference type="Proteomes" id="UP000887574"/>
    </source>
</evidence>
<dbReference type="Proteomes" id="UP000887574">
    <property type="component" value="Unplaced"/>
</dbReference>
<feature type="transmembrane region" description="Helical" evidence="1">
    <location>
        <begin position="20"/>
        <end position="38"/>
    </location>
</feature>
<dbReference type="AlphaFoldDB" id="A0A915EPM1"/>
<sequence>MNEVKVNRAVGRDCYRQSQFMSLSFMTIQSIILAMFSIDRLFKVVLVLVTLLVVFTQQDAAVYFGGIPVPGRRVPAMRSFELYMASCRPSFGREGFILEQLQQMLQHVNAEQLAEKMQRHLYFAVDDLDVDKTMGKWFTVVDSPSVHSERCAVSYFKLLEKNRYSASFTTTQYATSHNDDTKVIHGSGRKNGPDPGSLLFLTGHPADPCPYFPVKSGPQNELGEYEYLVMTQALKQPTMVLARDPVRFEQKYKKEVEDYLNKYGYMNPASPLYFVNATTCLISNSYYTSIEEDDI</sequence>
<dbReference type="WBParaSite" id="jg8051">
    <property type="protein sequence ID" value="jg8051"/>
    <property type="gene ID" value="jg8051"/>
</dbReference>
<name>A0A915EPM1_9BILA</name>
<keyword evidence="3" id="KW-1185">Reference proteome</keyword>
<dbReference type="SUPFAM" id="SSF50814">
    <property type="entry name" value="Lipocalins"/>
    <property type="match status" value="1"/>
</dbReference>
<dbReference type="PANTHER" id="PTHR37437:SF2">
    <property type="entry name" value="LIPOCLN_CYTOSOLIC_FA-BD_DOM DOMAIN-CONTAINING PROTEIN"/>
    <property type="match status" value="1"/>
</dbReference>
<evidence type="ECO:0000256" key="1">
    <source>
        <dbReference type="SAM" id="Phobius"/>
    </source>
</evidence>
<keyword evidence="1" id="KW-0812">Transmembrane</keyword>
<proteinExistence type="predicted"/>
<dbReference type="PANTHER" id="PTHR37437">
    <property type="entry name" value="LIPOCALIN-RELATED PROTEIN-RELATED"/>
    <property type="match status" value="1"/>
</dbReference>
<protein>
    <recommendedName>
        <fullName evidence="2">Lipocalin domain-containing protein</fullName>
    </recommendedName>
</protein>
<organism evidence="3 4">
    <name type="scientific">Ditylenchus dipsaci</name>
    <dbReference type="NCBI Taxonomy" id="166011"/>
    <lineage>
        <taxon>Eukaryota</taxon>
        <taxon>Metazoa</taxon>
        <taxon>Ecdysozoa</taxon>
        <taxon>Nematoda</taxon>
        <taxon>Chromadorea</taxon>
        <taxon>Rhabditida</taxon>
        <taxon>Tylenchina</taxon>
        <taxon>Tylenchomorpha</taxon>
        <taxon>Sphaerularioidea</taxon>
        <taxon>Anguinidae</taxon>
        <taxon>Anguininae</taxon>
        <taxon>Ditylenchus</taxon>
    </lineage>
</organism>
<evidence type="ECO:0000259" key="2">
    <source>
        <dbReference type="Pfam" id="PF24976"/>
    </source>
</evidence>
<keyword evidence="1" id="KW-0472">Membrane</keyword>
<feature type="domain" description="Lipocalin" evidence="2">
    <location>
        <begin position="127"/>
        <end position="270"/>
    </location>
</feature>
<accession>A0A915EPM1</accession>
<dbReference type="InterPro" id="IPR012674">
    <property type="entry name" value="Calycin"/>
</dbReference>
<dbReference type="InterPro" id="IPR056868">
    <property type="entry name" value="Lipocalin_dom_nem"/>
</dbReference>
<dbReference type="Gene3D" id="2.40.128.20">
    <property type="match status" value="1"/>
</dbReference>
<dbReference type="Pfam" id="PF24976">
    <property type="entry name" value="Lipocalin_10"/>
    <property type="match status" value="1"/>
</dbReference>
<keyword evidence="1" id="KW-1133">Transmembrane helix</keyword>